<proteinExistence type="predicted"/>
<feature type="region of interest" description="Disordered" evidence="1">
    <location>
        <begin position="19"/>
        <end position="54"/>
    </location>
</feature>
<feature type="signal peptide" evidence="2">
    <location>
        <begin position="1"/>
        <end position="15"/>
    </location>
</feature>
<feature type="chain" id="PRO_5021494680" evidence="2">
    <location>
        <begin position="16"/>
        <end position="71"/>
    </location>
</feature>
<evidence type="ECO:0000313" key="3">
    <source>
        <dbReference type="EMBL" id="TPE44055.1"/>
    </source>
</evidence>
<dbReference type="OrthoDB" id="854113at2"/>
<protein>
    <submittedName>
        <fullName evidence="3">Uncharacterized protein</fullName>
    </submittedName>
</protein>
<evidence type="ECO:0000313" key="4">
    <source>
        <dbReference type="Proteomes" id="UP000316727"/>
    </source>
</evidence>
<reference evidence="3 4" key="1">
    <citation type="submission" date="2019-06" db="EMBL/GenBank/DDBJ databases">
        <title>A novel bacterium of genus Pontibacter, isolated from marine sediment.</title>
        <authorList>
            <person name="Huang H."/>
            <person name="Mo K."/>
            <person name="Hu Y."/>
        </authorList>
    </citation>
    <scope>NUCLEOTIDE SEQUENCE [LARGE SCALE GENOMIC DNA]</scope>
    <source>
        <strain evidence="3 4">HB172049</strain>
    </source>
</reference>
<evidence type="ECO:0000256" key="2">
    <source>
        <dbReference type="SAM" id="SignalP"/>
    </source>
</evidence>
<keyword evidence="4" id="KW-1185">Reference proteome</keyword>
<gene>
    <name evidence="3" type="ORF">FJM65_11585</name>
</gene>
<accession>A0A501W5Z9</accession>
<dbReference type="RefSeq" id="WP_140621678.1">
    <property type="nucleotide sequence ID" value="NZ_VFRQ01000005.1"/>
</dbReference>
<keyword evidence="2" id="KW-0732">Signal</keyword>
<name>A0A501W5Z9_9BACT</name>
<dbReference type="PROSITE" id="PS51257">
    <property type="entry name" value="PROKAR_LIPOPROTEIN"/>
    <property type="match status" value="1"/>
</dbReference>
<dbReference type="Proteomes" id="UP000316727">
    <property type="component" value="Unassembled WGS sequence"/>
</dbReference>
<sequence>MKKTFLILLATIAFACNNTADNTTERETTADEPVEIGAGEKITPQVELDSGTNKRLDVDTVSRKTIEKQQQ</sequence>
<comment type="caution">
    <text evidence="3">The sequence shown here is derived from an EMBL/GenBank/DDBJ whole genome shotgun (WGS) entry which is preliminary data.</text>
</comment>
<evidence type="ECO:0000256" key="1">
    <source>
        <dbReference type="SAM" id="MobiDB-lite"/>
    </source>
</evidence>
<organism evidence="3 4">
    <name type="scientific">Pontibacter mangrovi</name>
    <dbReference type="NCBI Taxonomy" id="2589816"/>
    <lineage>
        <taxon>Bacteria</taxon>
        <taxon>Pseudomonadati</taxon>
        <taxon>Bacteroidota</taxon>
        <taxon>Cytophagia</taxon>
        <taxon>Cytophagales</taxon>
        <taxon>Hymenobacteraceae</taxon>
        <taxon>Pontibacter</taxon>
    </lineage>
</organism>
<dbReference type="AlphaFoldDB" id="A0A501W5Z9"/>
<dbReference type="EMBL" id="VFRQ01000005">
    <property type="protein sequence ID" value="TPE44055.1"/>
    <property type="molecule type" value="Genomic_DNA"/>
</dbReference>